<name>A0A316D7Y1_9BACL</name>
<keyword evidence="4" id="KW-0309">Germination</keyword>
<comment type="subcellular location">
    <subcellularLocation>
        <location evidence="1">Membrane</location>
        <topology evidence="1">Multi-pass membrane protein</topology>
    </subcellularLocation>
</comment>
<evidence type="ECO:0000313" key="10">
    <source>
        <dbReference type="Proteomes" id="UP000245634"/>
    </source>
</evidence>
<dbReference type="OrthoDB" id="1675410at2"/>
<keyword evidence="10" id="KW-1185">Reference proteome</keyword>
<feature type="transmembrane region" description="Helical" evidence="8">
    <location>
        <begin position="41"/>
        <end position="63"/>
    </location>
</feature>
<dbReference type="PANTHER" id="PTHR34975:SF2">
    <property type="entry name" value="SPORE GERMINATION PROTEIN A2"/>
    <property type="match status" value="1"/>
</dbReference>
<gene>
    <name evidence="9" type="ORF">C7459_109211</name>
</gene>
<keyword evidence="5 8" id="KW-0812">Transmembrane</keyword>
<reference evidence="9 10" key="1">
    <citation type="submission" date="2018-05" db="EMBL/GenBank/DDBJ databases">
        <title>Genomic Encyclopedia of Type Strains, Phase IV (KMG-IV): sequencing the most valuable type-strain genomes for metagenomic binning, comparative biology and taxonomic classification.</title>
        <authorList>
            <person name="Goeker M."/>
        </authorList>
    </citation>
    <scope>NUCLEOTIDE SEQUENCE [LARGE SCALE GENOMIC DNA]</scope>
    <source>
        <strain evidence="9 10">DSM 18773</strain>
    </source>
</reference>
<dbReference type="GO" id="GO:0009847">
    <property type="term" value="P:spore germination"/>
    <property type="evidence" value="ECO:0007669"/>
    <property type="project" value="InterPro"/>
</dbReference>
<keyword evidence="7 8" id="KW-0472">Membrane</keyword>
<feature type="transmembrane region" description="Helical" evidence="8">
    <location>
        <begin position="272"/>
        <end position="295"/>
    </location>
</feature>
<dbReference type="Proteomes" id="UP000245634">
    <property type="component" value="Unassembled WGS sequence"/>
</dbReference>
<feature type="transmembrane region" description="Helical" evidence="8">
    <location>
        <begin position="116"/>
        <end position="134"/>
    </location>
</feature>
<dbReference type="EMBL" id="QGGL01000009">
    <property type="protein sequence ID" value="PWK12849.1"/>
    <property type="molecule type" value="Genomic_DNA"/>
</dbReference>
<evidence type="ECO:0000256" key="7">
    <source>
        <dbReference type="ARBA" id="ARBA00023136"/>
    </source>
</evidence>
<dbReference type="InterPro" id="IPR004761">
    <property type="entry name" value="Spore_GerAB"/>
</dbReference>
<feature type="transmembrane region" description="Helical" evidence="8">
    <location>
        <begin position="146"/>
        <end position="167"/>
    </location>
</feature>
<proteinExistence type="inferred from homology"/>
<feature type="transmembrane region" description="Helical" evidence="8">
    <location>
        <begin position="215"/>
        <end position="237"/>
    </location>
</feature>
<accession>A0A316D7Y1</accession>
<feature type="transmembrane region" description="Helical" evidence="8">
    <location>
        <begin position="12"/>
        <end position="29"/>
    </location>
</feature>
<feature type="transmembrane region" description="Helical" evidence="8">
    <location>
        <begin position="335"/>
        <end position="354"/>
    </location>
</feature>
<dbReference type="Pfam" id="PF03845">
    <property type="entry name" value="Spore_permease"/>
    <property type="match status" value="1"/>
</dbReference>
<comment type="similarity">
    <text evidence="2">Belongs to the amino acid-polyamine-organocation (APC) superfamily. Spore germination protein (SGP) (TC 2.A.3.9) family.</text>
</comment>
<feature type="transmembrane region" description="Helical" evidence="8">
    <location>
        <begin position="179"/>
        <end position="203"/>
    </location>
</feature>
<feature type="transmembrane region" description="Helical" evidence="8">
    <location>
        <begin position="78"/>
        <end position="96"/>
    </location>
</feature>
<dbReference type="RefSeq" id="WP_109689580.1">
    <property type="nucleotide sequence ID" value="NZ_QGGL01000009.1"/>
</dbReference>
<comment type="caution">
    <text evidence="9">The sequence shown here is derived from an EMBL/GenBank/DDBJ whole genome shotgun (WGS) entry which is preliminary data.</text>
</comment>
<evidence type="ECO:0000313" key="9">
    <source>
        <dbReference type="EMBL" id="PWK12849.1"/>
    </source>
</evidence>
<organism evidence="9 10">
    <name type="scientific">Tumebacillus permanentifrigoris</name>
    <dbReference type="NCBI Taxonomy" id="378543"/>
    <lineage>
        <taxon>Bacteria</taxon>
        <taxon>Bacillati</taxon>
        <taxon>Bacillota</taxon>
        <taxon>Bacilli</taxon>
        <taxon>Bacillales</taxon>
        <taxon>Alicyclobacillaceae</taxon>
        <taxon>Tumebacillus</taxon>
    </lineage>
</organism>
<dbReference type="AlphaFoldDB" id="A0A316D7Y1"/>
<evidence type="ECO:0000256" key="2">
    <source>
        <dbReference type="ARBA" id="ARBA00007998"/>
    </source>
</evidence>
<dbReference type="NCBIfam" id="TIGR00912">
    <property type="entry name" value="2A0309"/>
    <property type="match status" value="1"/>
</dbReference>
<keyword evidence="6 8" id="KW-1133">Transmembrane helix</keyword>
<dbReference type="Gene3D" id="1.20.1740.10">
    <property type="entry name" value="Amino acid/polyamine transporter I"/>
    <property type="match status" value="1"/>
</dbReference>
<protein>
    <submittedName>
        <fullName evidence="9">Spore germination protein (Amino acid permease)</fullName>
    </submittedName>
</protein>
<dbReference type="GO" id="GO:0016020">
    <property type="term" value="C:membrane"/>
    <property type="evidence" value="ECO:0007669"/>
    <property type="project" value="UniProtKB-SubCell"/>
</dbReference>
<evidence type="ECO:0000256" key="8">
    <source>
        <dbReference type="SAM" id="Phobius"/>
    </source>
</evidence>
<dbReference type="PANTHER" id="PTHR34975">
    <property type="entry name" value="SPORE GERMINATION PROTEIN A2"/>
    <property type="match status" value="1"/>
</dbReference>
<evidence type="ECO:0000256" key="4">
    <source>
        <dbReference type="ARBA" id="ARBA00022544"/>
    </source>
</evidence>
<evidence type="ECO:0000256" key="6">
    <source>
        <dbReference type="ARBA" id="ARBA00022989"/>
    </source>
</evidence>
<feature type="transmembrane region" description="Helical" evidence="8">
    <location>
        <begin position="302"/>
        <end position="320"/>
    </location>
</feature>
<evidence type="ECO:0000256" key="5">
    <source>
        <dbReference type="ARBA" id="ARBA00022692"/>
    </source>
</evidence>
<evidence type="ECO:0000256" key="1">
    <source>
        <dbReference type="ARBA" id="ARBA00004141"/>
    </source>
</evidence>
<keyword evidence="3" id="KW-0813">Transport</keyword>
<evidence type="ECO:0000256" key="3">
    <source>
        <dbReference type="ARBA" id="ARBA00022448"/>
    </source>
</evidence>
<sequence>MIKTGHLGRREMLALTVVASVADVSLFYPQQLVMRGASAGWMIPVFSMLVAFAVWALVAPVLVREEKQDLITLCEKSLGSFATRAICVVIALYMIADLSTFTRTFTEAVVTTVLPRSPISFIAVPFFLVCMYYAKKGIEGISRVSLVLWSWLAIGMLALLILNWNWMRPEQAMPLWGNGIGPLLSGAGLFTSVFLNILVIALFSSRMRKGSDVRAIGYWSIGIIGVTYLLVTLVFLMCFSPEAAMRSPFPLYQLGRLIYIGRFIQRLEAAFVFIWVVMAVIKVSMAVMIATYLFATVFRMPVYRPLVAAVAIIVYDLSFYPRSFVETISYNNKYIVTWGWAVTMGIPLVVTLAVRVRKRREVRGDEELDPQENAS</sequence>